<sequence>MFVDEGSTSSETSSKESELLLPDVEAKVLGNEVLIEIHCEKENGIENEILNHLENFHLCVNGISALPFGSSTLGITIIAQMGDAYNMTVNELVKNLRHVLIESHTLICNNIDPF</sequence>
<dbReference type="EMBL" id="JAYWIO010000005">
    <property type="protein sequence ID" value="KAK7261983.1"/>
    <property type="molecule type" value="Genomic_DNA"/>
</dbReference>
<dbReference type="AlphaFoldDB" id="A0AAN9HZL5"/>
<proteinExistence type="predicted"/>
<comment type="caution">
    <text evidence="1">The sequence shown here is derived from an EMBL/GenBank/DDBJ whole genome shotgun (WGS) entry which is preliminary data.</text>
</comment>
<dbReference type="PANTHER" id="PTHR45959:SF8">
    <property type="entry name" value="PROTEIN, PUTATIVE-RELATED"/>
    <property type="match status" value="1"/>
</dbReference>
<reference evidence="1 2" key="1">
    <citation type="submission" date="2024-01" db="EMBL/GenBank/DDBJ databases">
        <title>The genomes of 5 underutilized Papilionoideae crops provide insights into root nodulation and disease resistanc.</title>
        <authorList>
            <person name="Yuan L."/>
        </authorList>
    </citation>
    <scope>NUCLEOTIDE SEQUENCE [LARGE SCALE GENOMIC DNA]</scope>
    <source>
        <strain evidence="1">ZHUSHIDOU_FW_LH</strain>
        <tissue evidence="1">Leaf</tissue>
    </source>
</reference>
<dbReference type="PANTHER" id="PTHR45959">
    <property type="entry name" value="BHLH TRANSCRIPTION FACTOR"/>
    <property type="match status" value="1"/>
</dbReference>
<accession>A0AAN9HZL5</accession>
<evidence type="ECO:0000313" key="2">
    <source>
        <dbReference type="Proteomes" id="UP001372338"/>
    </source>
</evidence>
<keyword evidence="2" id="KW-1185">Reference proteome</keyword>
<dbReference type="Proteomes" id="UP001372338">
    <property type="component" value="Unassembled WGS sequence"/>
</dbReference>
<evidence type="ECO:0000313" key="1">
    <source>
        <dbReference type="EMBL" id="KAK7261983.1"/>
    </source>
</evidence>
<gene>
    <name evidence="1" type="ORF">RIF29_28310</name>
</gene>
<name>A0AAN9HZL5_CROPI</name>
<dbReference type="InterPro" id="IPR052610">
    <property type="entry name" value="bHLH_transcription_regulator"/>
</dbReference>
<organism evidence="1 2">
    <name type="scientific">Crotalaria pallida</name>
    <name type="common">Smooth rattlebox</name>
    <name type="synonym">Crotalaria striata</name>
    <dbReference type="NCBI Taxonomy" id="3830"/>
    <lineage>
        <taxon>Eukaryota</taxon>
        <taxon>Viridiplantae</taxon>
        <taxon>Streptophyta</taxon>
        <taxon>Embryophyta</taxon>
        <taxon>Tracheophyta</taxon>
        <taxon>Spermatophyta</taxon>
        <taxon>Magnoliopsida</taxon>
        <taxon>eudicotyledons</taxon>
        <taxon>Gunneridae</taxon>
        <taxon>Pentapetalae</taxon>
        <taxon>rosids</taxon>
        <taxon>fabids</taxon>
        <taxon>Fabales</taxon>
        <taxon>Fabaceae</taxon>
        <taxon>Papilionoideae</taxon>
        <taxon>50 kb inversion clade</taxon>
        <taxon>genistoids sensu lato</taxon>
        <taxon>core genistoids</taxon>
        <taxon>Crotalarieae</taxon>
        <taxon>Crotalaria</taxon>
    </lineage>
</organism>
<protein>
    <submittedName>
        <fullName evidence="1">Uncharacterized protein</fullName>
    </submittedName>
</protein>